<accession>A0A6L3ZDC9</accession>
<dbReference type="RefSeq" id="WP_151694270.1">
    <property type="nucleotide sequence ID" value="NZ_BMGX01000001.1"/>
</dbReference>
<evidence type="ECO:0000313" key="8">
    <source>
        <dbReference type="Proteomes" id="UP000484164"/>
    </source>
</evidence>
<dbReference type="InterPro" id="IPR050482">
    <property type="entry name" value="Sensor_HK_TwoCompSys"/>
</dbReference>
<dbReference type="PRINTS" id="PR00344">
    <property type="entry name" value="BCTRLSENSOR"/>
</dbReference>
<evidence type="ECO:0000256" key="3">
    <source>
        <dbReference type="ARBA" id="ARBA00022679"/>
    </source>
</evidence>
<keyword evidence="3" id="KW-0808">Transferase</keyword>
<dbReference type="EMBL" id="WBVQ01000003">
    <property type="protein sequence ID" value="KAB2815235.1"/>
    <property type="molecule type" value="Genomic_DNA"/>
</dbReference>
<dbReference type="PROSITE" id="PS50109">
    <property type="entry name" value="HIS_KIN"/>
    <property type="match status" value="1"/>
</dbReference>
<dbReference type="Pfam" id="PF02518">
    <property type="entry name" value="HATPase_c"/>
    <property type="match status" value="1"/>
</dbReference>
<dbReference type="SMART" id="SM00387">
    <property type="entry name" value="HATPase_c"/>
    <property type="match status" value="1"/>
</dbReference>
<dbReference type="SUPFAM" id="SSF55874">
    <property type="entry name" value="ATPase domain of HSP90 chaperone/DNA topoisomerase II/histidine kinase"/>
    <property type="match status" value="1"/>
</dbReference>
<organism evidence="7 8">
    <name type="scientific">Phaeocystidibacter marisrubri</name>
    <dbReference type="NCBI Taxonomy" id="1577780"/>
    <lineage>
        <taxon>Bacteria</taxon>
        <taxon>Pseudomonadati</taxon>
        <taxon>Bacteroidota</taxon>
        <taxon>Flavobacteriia</taxon>
        <taxon>Flavobacteriales</taxon>
        <taxon>Phaeocystidibacteraceae</taxon>
        <taxon>Phaeocystidibacter</taxon>
    </lineage>
</organism>
<dbReference type="EC" id="2.7.13.3" evidence="2"/>
<evidence type="ECO:0000256" key="1">
    <source>
        <dbReference type="ARBA" id="ARBA00000085"/>
    </source>
</evidence>
<comment type="caution">
    <text evidence="7">The sequence shown here is derived from an EMBL/GenBank/DDBJ whole genome shotgun (WGS) entry which is preliminary data.</text>
</comment>
<dbReference type="Proteomes" id="UP000484164">
    <property type="component" value="Unassembled WGS sequence"/>
</dbReference>
<feature type="domain" description="Histidine kinase" evidence="6">
    <location>
        <begin position="47"/>
        <end position="230"/>
    </location>
</feature>
<evidence type="ECO:0000313" key="7">
    <source>
        <dbReference type="EMBL" id="KAB2815235.1"/>
    </source>
</evidence>
<comment type="catalytic activity">
    <reaction evidence="1">
        <text>ATP + protein L-histidine = ADP + protein N-phospho-L-histidine.</text>
        <dbReference type="EC" id="2.7.13.3"/>
    </reaction>
</comment>
<gene>
    <name evidence="7" type="ORF">F8C82_14170</name>
</gene>
<keyword evidence="8" id="KW-1185">Reference proteome</keyword>
<sequence length="230" mass="25936">MIGSIYALSHSRRKVVETEQEKARILVEEQNKLLRATIEGSERERKMISEELHDQINAQLTVVRMAVAQNGGDNSSALETLDATIQDLRSISRELMPPVLERFGLLDALDDLFDRVESQTGLAIEFEAPEEWVEFKVNRDLALYRILQEFIQNTLKYGQAKQICVKVDIVDNTVNFSITDDGVGFDMNAVDAGLGTRNIKSRVEYLNGSYKLWSEPGKGVSLQMTVPLED</sequence>
<dbReference type="InterPro" id="IPR003594">
    <property type="entry name" value="HATPase_dom"/>
</dbReference>
<dbReference type="Gene3D" id="1.20.5.1930">
    <property type="match status" value="1"/>
</dbReference>
<name>A0A6L3ZDC9_9FLAO</name>
<dbReference type="InterPro" id="IPR005467">
    <property type="entry name" value="His_kinase_dom"/>
</dbReference>
<dbReference type="PANTHER" id="PTHR24421">
    <property type="entry name" value="NITRATE/NITRITE SENSOR PROTEIN NARX-RELATED"/>
    <property type="match status" value="1"/>
</dbReference>
<evidence type="ECO:0000256" key="4">
    <source>
        <dbReference type="ARBA" id="ARBA00022777"/>
    </source>
</evidence>
<dbReference type="AlphaFoldDB" id="A0A6L3ZDC9"/>
<dbReference type="InterPro" id="IPR004358">
    <property type="entry name" value="Sig_transdc_His_kin-like_C"/>
</dbReference>
<evidence type="ECO:0000256" key="5">
    <source>
        <dbReference type="ARBA" id="ARBA00023012"/>
    </source>
</evidence>
<evidence type="ECO:0000259" key="6">
    <source>
        <dbReference type="PROSITE" id="PS50109"/>
    </source>
</evidence>
<keyword evidence="4" id="KW-0418">Kinase</keyword>
<evidence type="ECO:0000256" key="2">
    <source>
        <dbReference type="ARBA" id="ARBA00012438"/>
    </source>
</evidence>
<dbReference type="GO" id="GO:0004673">
    <property type="term" value="F:protein histidine kinase activity"/>
    <property type="evidence" value="ECO:0007669"/>
    <property type="project" value="UniProtKB-EC"/>
</dbReference>
<dbReference type="Gene3D" id="3.30.565.10">
    <property type="entry name" value="Histidine kinase-like ATPase, C-terminal domain"/>
    <property type="match status" value="1"/>
</dbReference>
<dbReference type="GO" id="GO:0000160">
    <property type="term" value="P:phosphorelay signal transduction system"/>
    <property type="evidence" value="ECO:0007669"/>
    <property type="project" value="UniProtKB-KW"/>
</dbReference>
<dbReference type="CDD" id="cd16917">
    <property type="entry name" value="HATPase_UhpB-NarQ-NarX-like"/>
    <property type="match status" value="1"/>
</dbReference>
<proteinExistence type="predicted"/>
<protein>
    <recommendedName>
        <fullName evidence="2">histidine kinase</fullName>
        <ecNumber evidence="2">2.7.13.3</ecNumber>
    </recommendedName>
</protein>
<dbReference type="InterPro" id="IPR036890">
    <property type="entry name" value="HATPase_C_sf"/>
</dbReference>
<dbReference type="OrthoDB" id="9778366at2"/>
<reference evidence="7 8" key="1">
    <citation type="submission" date="2019-10" db="EMBL/GenBank/DDBJ databases">
        <title>Genome sequence of Phaeocystidibacter marisrubri JCM30614 (type strain).</title>
        <authorList>
            <person name="Bowman J.P."/>
        </authorList>
    </citation>
    <scope>NUCLEOTIDE SEQUENCE [LARGE SCALE GENOMIC DNA]</scope>
    <source>
        <strain evidence="7 8">JCM 30614</strain>
    </source>
</reference>
<dbReference type="PANTHER" id="PTHR24421:SF10">
    <property type="entry name" value="NITRATE_NITRITE SENSOR PROTEIN NARQ"/>
    <property type="match status" value="1"/>
</dbReference>
<keyword evidence="5" id="KW-0902">Two-component regulatory system</keyword>